<dbReference type="AlphaFoldDB" id="A0A1X7T7I5"/>
<name>A0A1X7T7I5_AMPQE</name>
<dbReference type="InParanoid" id="A0A1X7T7I5"/>
<feature type="region of interest" description="Disordered" evidence="1">
    <location>
        <begin position="27"/>
        <end position="46"/>
    </location>
</feature>
<proteinExistence type="predicted"/>
<organism evidence="2">
    <name type="scientific">Amphimedon queenslandica</name>
    <name type="common">Sponge</name>
    <dbReference type="NCBI Taxonomy" id="400682"/>
    <lineage>
        <taxon>Eukaryota</taxon>
        <taxon>Metazoa</taxon>
        <taxon>Porifera</taxon>
        <taxon>Demospongiae</taxon>
        <taxon>Heteroscleromorpha</taxon>
        <taxon>Haplosclerida</taxon>
        <taxon>Niphatidae</taxon>
        <taxon>Amphimedon</taxon>
    </lineage>
</organism>
<dbReference type="STRING" id="400682.A0A1X7T7I5"/>
<dbReference type="EnsemblMetazoa" id="Aqu2.1.10473_001">
    <property type="protein sequence ID" value="Aqu2.1.10473_001"/>
    <property type="gene ID" value="Aqu2.1.10473"/>
</dbReference>
<feature type="compositionally biased region" description="Polar residues" evidence="1">
    <location>
        <begin position="31"/>
        <end position="44"/>
    </location>
</feature>
<evidence type="ECO:0000256" key="1">
    <source>
        <dbReference type="SAM" id="MobiDB-lite"/>
    </source>
</evidence>
<sequence>MVTNGICRADGKLKKRDELLHSVDIGEKPESSFQYQSEPTQSTAPDEERVVISGLLMNNVNPEERIVILGNLDNKEIAEEQEEQQVVEFNSFPAEHIDTMEELTPSDCIDTTSPTVHVWPFNTEAGP</sequence>
<accession>A0A1X7T7I5</accession>
<evidence type="ECO:0000313" key="2">
    <source>
        <dbReference type="EnsemblMetazoa" id="Aqu2.1.10473_001"/>
    </source>
</evidence>
<reference evidence="2" key="1">
    <citation type="submission" date="2017-05" db="UniProtKB">
        <authorList>
            <consortium name="EnsemblMetazoa"/>
        </authorList>
    </citation>
    <scope>IDENTIFICATION</scope>
</reference>
<protein>
    <submittedName>
        <fullName evidence="2">Uncharacterized protein</fullName>
    </submittedName>
</protein>